<dbReference type="EMBL" id="PYAS01000001">
    <property type="protein sequence ID" value="PSL33902.1"/>
    <property type="molecule type" value="Genomic_DNA"/>
</dbReference>
<protein>
    <submittedName>
        <fullName evidence="5">AraC family transcriptional regulator</fullName>
    </submittedName>
</protein>
<feature type="domain" description="HTH araC/xylS-type" evidence="4">
    <location>
        <begin position="166"/>
        <end position="264"/>
    </location>
</feature>
<dbReference type="SMART" id="SM00342">
    <property type="entry name" value="HTH_ARAC"/>
    <property type="match status" value="1"/>
</dbReference>
<dbReference type="PANTHER" id="PTHR11019">
    <property type="entry name" value="HTH-TYPE TRANSCRIPTIONAL REGULATOR NIMR"/>
    <property type="match status" value="1"/>
</dbReference>
<evidence type="ECO:0000313" key="5">
    <source>
        <dbReference type="EMBL" id="PSL33902.1"/>
    </source>
</evidence>
<proteinExistence type="predicted"/>
<dbReference type="AlphaFoldDB" id="A0A2P8GIV1"/>
<dbReference type="Pfam" id="PF12833">
    <property type="entry name" value="HTH_18"/>
    <property type="match status" value="1"/>
</dbReference>
<dbReference type="InterPro" id="IPR003313">
    <property type="entry name" value="AraC-bd"/>
</dbReference>
<dbReference type="PROSITE" id="PS01124">
    <property type="entry name" value="HTH_ARAC_FAMILY_2"/>
    <property type="match status" value="1"/>
</dbReference>
<name>A0A2P8GIV1_9BACT</name>
<dbReference type="Pfam" id="PF02311">
    <property type="entry name" value="AraC_binding"/>
    <property type="match status" value="1"/>
</dbReference>
<gene>
    <name evidence="5" type="ORF">CLV60_101271</name>
</gene>
<dbReference type="GO" id="GO:0003700">
    <property type="term" value="F:DNA-binding transcription factor activity"/>
    <property type="evidence" value="ECO:0007669"/>
    <property type="project" value="InterPro"/>
</dbReference>
<evidence type="ECO:0000256" key="2">
    <source>
        <dbReference type="ARBA" id="ARBA00023125"/>
    </source>
</evidence>
<dbReference type="GO" id="GO:0043565">
    <property type="term" value="F:sequence-specific DNA binding"/>
    <property type="evidence" value="ECO:0007669"/>
    <property type="project" value="InterPro"/>
</dbReference>
<dbReference type="Proteomes" id="UP000241964">
    <property type="component" value="Unassembled WGS sequence"/>
</dbReference>
<dbReference type="InterPro" id="IPR009057">
    <property type="entry name" value="Homeodomain-like_sf"/>
</dbReference>
<organism evidence="5 6">
    <name type="scientific">Dyadobacter jiangsuensis</name>
    <dbReference type="NCBI Taxonomy" id="1591085"/>
    <lineage>
        <taxon>Bacteria</taxon>
        <taxon>Pseudomonadati</taxon>
        <taxon>Bacteroidota</taxon>
        <taxon>Cytophagia</taxon>
        <taxon>Cytophagales</taxon>
        <taxon>Spirosomataceae</taxon>
        <taxon>Dyadobacter</taxon>
    </lineage>
</organism>
<dbReference type="InterPro" id="IPR014710">
    <property type="entry name" value="RmlC-like_jellyroll"/>
</dbReference>
<keyword evidence="1" id="KW-0805">Transcription regulation</keyword>
<evidence type="ECO:0000313" key="6">
    <source>
        <dbReference type="Proteomes" id="UP000241964"/>
    </source>
</evidence>
<dbReference type="Gene3D" id="1.10.10.60">
    <property type="entry name" value="Homeodomain-like"/>
    <property type="match status" value="2"/>
</dbReference>
<dbReference type="InterPro" id="IPR018060">
    <property type="entry name" value="HTH_AraC"/>
</dbReference>
<dbReference type="SUPFAM" id="SSF46689">
    <property type="entry name" value="Homeodomain-like"/>
    <property type="match status" value="2"/>
</dbReference>
<comment type="caution">
    <text evidence="5">The sequence shown here is derived from an EMBL/GenBank/DDBJ whole genome shotgun (WGS) entry which is preliminary data.</text>
</comment>
<reference evidence="5 6" key="1">
    <citation type="submission" date="2018-03" db="EMBL/GenBank/DDBJ databases">
        <title>Genomic Encyclopedia of Archaeal and Bacterial Type Strains, Phase II (KMG-II): from individual species to whole genera.</title>
        <authorList>
            <person name="Goeker M."/>
        </authorList>
    </citation>
    <scope>NUCLEOTIDE SEQUENCE [LARGE SCALE GENOMIC DNA]</scope>
    <source>
        <strain evidence="5 6">DSM 29057</strain>
    </source>
</reference>
<dbReference type="RefSeq" id="WP_229210759.1">
    <property type="nucleotide sequence ID" value="NZ_PYAS01000001.1"/>
</dbReference>
<accession>A0A2P8GIV1</accession>
<keyword evidence="6" id="KW-1185">Reference proteome</keyword>
<sequence>MSKIDRMYYLTEVDKQPRSIYCMHDLMGENDVAPHMHHKGQFLYTQGGIVHVVTPQKTYFLPARHYLWIPPGVEHSIHPGSPDVIMRNLYFPVEPGDQPFYFETGIYPVNDLLLQMVIFSNQWSGDINEADKSSYLFAMALKYILPEISMYNLPLALPYAKDKRLDKVIRFMEDNLQEPIAFPELARRFGFSERSLSRLFHKDLAMSFVQYLTIQRMMRALRFLLEEHMPVKEAAALVGYNSVPTFSTTFYKIIGIRPSDYVKMNDLSHEKLF</sequence>
<dbReference type="SUPFAM" id="SSF51182">
    <property type="entry name" value="RmlC-like cupins"/>
    <property type="match status" value="1"/>
</dbReference>
<keyword evidence="2" id="KW-0238">DNA-binding</keyword>
<evidence type="ECO:0000259" key="4">
    <source>
        <dbReference type="PROSITE" id="PS01124"/>
    </source>
</evidence>
<dbReference type="PANTHER" id="PTHR11019:SF199">
    <property type="entry name" value="HTH-TYPE TRANSCRIPTIONAL REGULATOR NIMR"/>
    <property type="match status" value="1"/>
</dbReference>
<dbReference type="Gene3D" id="2.60.120.10">
    <property type="entry name" value="Jelly Rolls"/>
    <property type="match status" value="1"/>
</dbReference>
<dbReference type="InterPro" id="IPR011051">
    <property type="entry name" value="RmlC_Cupin_sf"/>
</dbReference>
<keyword evidence="3" id="KW-0804">Transcription</keyword>
<evidence type="ECO:0000256" key="1">
    <source>
        <dbReference type="ARBA" id="ARBA00023015"/>
    </source>
</evidence>
<evidence type="ECO:0000256" key="3">
    <source>
        <dbReference type="ARBA" id="ARBA00023163"/>
    </source>
</evidence>